<dbReference type="SMART" id="SM01054">
    <property type="entry name" value="CaM_binding"/>
    <property type="match status" value="1"/>
</dbReference>
<gene>
    <name evidence="3" type="ORF">AYBTSS11_LOCUS18062</name>
</gene>
<feature type="region of interest" description="Disordered" evidence="1">
    <location>
        <begin position="574"/>
        <end position="636"/>
    </location>
</feature>
<feature type="compositionally biased region" description="Basic and acidic residues" evidence="1">
    <location>
        <begin position="514"/>
        <end position="530"/>
    </location>
</feature>
<feature type="region of interest" description="Disordered" evidence="1">
    <location>
        <begin position="514"/>
        <end position="541"/>
    </location>
</feature>
<feature type="compositionally biased region" description="Basic and acidic residues" evidence="1">
    <location>
        <begin position="34"/>
        <end position="44"/>
    </location>
</feature>
<feature type="compositionally biased region" description="Basic and acidic residues" evidence="1">
    <location>
        <begin position="575"/>
        <end position="585"/>
    </location>
</feature>
<sequence length="795" mass="88764">MVQRKVPSKLGIQAEHVKSDKRLANMKLSSSQHQDGKSRGADMKKKMKKSRSIKLSDLEALQSSSSPSRRSFPQPAKPPPLHTPTTSASPQKQQPLFRTTDGSPNYMKPTSSSHAKKELFPVSLRNTQSGSDFKNLPSKFSSDSKAACAKKPAKALTRSSSLSLVRTLTKTTSFKASRACSRKSTRAAMCADMTAPQRATCSSTLKDSKFPSYLMLSPGGTESEGTSAMKVCPYTYCSLNGHHHVDLPPLKSFMSARRRLLKTQKRAKLEALSPRRLNVPLETDKKDSDVEKNCFKKKSICDEIGIDIFIEIYANKNDAEPTGVEEMGRTDFLEEIEDQEDNKSSIEANGIAASEEGVMQVNTPRIIGILSPSVCEIDLEEDLKKSFDDVAIEVDTNGSFLREQNSEDADENRQPIVWAYEEMSMGSYCSDGEQDMGDVDMVDSDSKTYEMEWKEERFCGFDHEEDADSSVYTEEDNDSKVESSSESSHDVSVTWLDDILGNYYEVFLVDETHKEPNSGESNHFEEEHHGISSVPEDTNGSIETQEIEYSSTGMGCDQSSFTEEIFEYMTNAQDKGGEDEKHVDDGASCNTQTLDEETIDKTQCQKMRETSTIDETSEDGCSSSLENNDESNKRESQIELVDVSEESCIAEQDQDLLEKDQGKGRRFESTNCIGGEEESTSKNSKGAIRRKRGVEDDDEMRKFNPKEPNFLALVPEPEQEKVDLRHQMMDERKNSEEWMLDCALRQAVTKLAPARKKKVALLVEAFETVMPAPKCENRVRNSSAFGHAGRIQACS</sequence>
<dbReference type="EMBL" id="OY731402">
    <property type="protein sequence ID" value="CAJ1959059.1"/>
    <property type="molecule type" value="Genomic_DNA"/>
</dbReference>
<proteinExistence type="predicted"/>
<protein>
    <recommendedName>
        <fullName evidence="2">Calmodulin-binding domain-containing protein</fullName>
    </recommendedName>
</protein>
<keyword evidence="4" id="KW-1185">Reference proteome</keyword>
<feature type="compositionally biased region" description="Acidic residues" evidence="1">
    <location>
        <begin position="464"/>
        <end position="477"/>
    </location>
</feature>
<evidence type="ECO:0000259" key="2">
    <source>
        <dbReference type="SMART" id="SM01054"/>
    </source>
</evidence>
<feature type="compositionally biased region" description="Basic and acidic residues" evidence="1">
    <location>
        <begin position="656"/>
        <end position="668"/>
    </location>
</feature>
<dbReference type="AlphaFoldDB" id="A0AA86T1P6"/>
<feature type="region of interest" description="Disordered" evidence="1">
    <location>
        <begin position="1"/>
        <end position="121"/>
    </location>
</feature>
<feature type="compositionally biased region" description="Basic and acidic residues" evidence="1">
    <location>
        <begin position="478"/>
        <end position="489"/>
    </location>
</feature>
<accession>A0AA86T1P6</accession>
<feature type="region of interest" description="Disordered" evidence="1">
    <location>
        <begin position="655"/>
        <end position="703"/>
    </location>
</feature>
<feature type="region of interest" description="Disordered" evidence="1">
    <location>
        <begin position="464"/>
        <end position="490"/>
    </location>
</feature>
<organism evidence="3 4">
    <name type="scientific">Sphenostylis stenocarpa</name>
    <dbReference type="NCBI Taxonomy" id="92480"/>
    <lineage>
        <taxon>Eukaryota</taxon>
        <taxon>Viridiplantae</taxon>
        <taxon>Streptophyta</taxon>
        <taxon>Embryophyta</taxon>
        <taxon>Tracheophyta</taxon>
        <taxon>Spermatophyta</taxon>
        <taxon>Magnoliopsida</taxon>
        <taxon>eudicotyledons</taxon>
        <taxon>Gunneridae</taxon>
        <taxon>Pentapetalae</taxon>
        <taxon>rosids</taxon>
        <taxon>fabids</taxon>
        <taxon>Fabales</taxon>
        <taxon>Fabaceae</taxon>
        <taxon>Papilionoideae</taxon>
        <taxon>50 kb inversion clade</taxon>
        <taxon>NPAAA clade</taxon>
        <taxon>indigoferoid/millettioid clade</taxon>
        <taxon>Phaseoleae</taxon>
        <taxon>Sphenostylis</taxon>
    </lineage>
</organism>
<dbReference type="InterPro" id="IPR012417">
    <property type="entry name" value="CaM-bd_dom_pln"/>
</dbReference>
<name>A0AA86T1P6_9FABA</name>
<dbReference type="PANTHER" id="PTHR33923">
    <property type="entry name" value="CALMODULIN-BINDING PROTEIN-RELATED"/>
    <property type="match status" value="1"/>
</dbReference>
<feature type="domain" description="Calmodulin-binding" evidence="2">
    <location>
        <begin position="659"/>
        <end position="771"/>
    </location>
</feature>
<reference evidence="3" key="1">
    <citation type="submission" date="2023-10" db="EMBL/GenBank/DDBJ databases">
        <authorList>
            <person name="Domelevo Entfellner J.-B."/>
        </authorList>
    </citation>
    <scope>NUCLEOTIDE SEQUENCE</scope>
</reference>
<dbReference type="Gramene" id="rna-AYBTSS11_LOCUS18062">
    <property type="protein sequence ID" value="CAJ1959059.1"/>
    <property type="gene ID" value="gene-AYBTSS11_LOCUS18062"/>
</dbReference>
<dbReference type="PANTHER" id="PTHR33923:SF2">
    <property type="entry name" value="CALMODULIN-BINDING PROTEIN-RELATED"/>
    <property type="match status" value="1"/>
</dbReference>
<feature type="compositionally biased region" description="Low complexity" evidence="1">
    <location>
        <begin position="62"/>
        <end position="74"/>
    </location>
</feature>
<dbReference type="GO" id="GO:0005516">
    <property type="term" value="F:calmodulin binding"/>
    <property type="evidence" value="ECO:0007669"/>
    <property type="project" value="InterPro"/>
</dbReference>
<evidence type="ECO:0000313" key="4">
    <source>
        <dbReference type="Proteomes" id="UP001189624"/>
    </source>
</evidence>
<dbReference type="Pfam" id="PF07839">
    <property type="entry name" value="CaM_binding"/>
    <property type="match status" value="1"/>
</dbReference>
<dbReference type="InterPro" id="IPR044681">
    <property type="entry name" value="PICBP-like"/>
</dbReference>
<evidence type="ECO:0000313" key="3">
    <source>
        <dbReference type="EMBL" id="CAJ1959059.1"/>
    </source>
</evidence>
<feature type="compositionally biased region" description="Polar residues" evidence="1">
    <location>
        <begin position="83"/>
        <end position="113"/>
    </location>
</feature>
<dbReference type="Proteomes" id="UP001189624">
    <property type="component" value="Chromosome 5"/>
</dbReference>
<evidence type="ECO:0000256" key="1">
    <source>
        <dbReference type="SAM" id="MobiDB-lite"/>
    </source>
</evidence>